<proteinExistence type="predicted"/>
<protein>
    <submittedName>
        <fullName evidence="1">DUF3006 domain-containing protein</fullName>
    </submittedName>
</protein>
<name>A0ABR8YMN8_9CLOT</name>
<dbReference type="EMBL" id="JACSQB010000003">
    <property type="protein sequence ID" value="MBD8045505.1"/>
    <property type="molecule type" value="Genomic_DNA"/>
</dbReference>
<dbReference type="RefSeq" id="WP_191738347.1">
    <property type="nucleotide sequence ID" value="NZ_JACSQB010000003.1"/>
</dbReference>
<reference evidence="1 2" key="1">
    <citation type="submission" date="2020-08" db="EMBL/GenBank/DDBJ databases">
        <title>A Genomic Blueprint of the Chicken Gut Microbiome.</title>
        <authorList>
            <person name="Gilroy R."/>
            <person name="Ravi A."/>
            <person name="Getino M."/>
            <person name="Pursley I."/>
            <person name="Horton D.L."/>
            <person name="Alikhan N.-F."/>
            <person name="Baker D."/>
            <person name="Gharbi K."/>
            <person name="Hall N."/>
            <person name="Watson M."/>
            <person name="Adriaenssens E.M."/>
            <person name="Foster-Nyarko E."/>
            <person name="Jarju S."/>
            <person name="Secka A."/>
            <person name="Antonio M."/>
            <person name="Oren A."/>
            <person name="Chaudhuri R."/>
            <person name="La Ragione R.M."/>
            <person name="Hildebrand F."/>
            <person name="Pallen M.J."/>
        </authorList>
    </citation>
    <scope>NUCLEOTIDE SEQUENCE [LARGE SCALE GENOMIC DNA]</scope>
    <source>
        <strain evidence="1 2">N37</strain>
    </source>
</reference>
<keyword evidence="2" id="KW-1185">Reference proteome</keyword>
<gene>
    <name evidence="1" type="ORF">H9637_00345</name>
</gene>
<evidence type="ECO:0000313" key="1">
    <source>
        <dbReference type="EMBL" id="MBD8045505.1"/>
    </source>
</evidence>
<dbReference type="Gene3D" id="6.20.120.50">
    <property type="match status" value="1"/>
</dbReference>
<comment type="caution">
    <text evidence="1">The sequence shown here is derived from an EMBL/GenBank/DDBJ whole genome shotgun (WGS) entry which is preliminary data.</text>
</comment>
<dbReference type="Pfam" id="PF11213">
    <property type="entry name" value="DUF3006"/>
    <property type="match status" value="1"/>
</dbReference>
<accession>A0ABR8YMN8</accession>
<sequence>MKLIIDRFEGEFAVCENEEGKMINISRNKLPKEAKEGDVIIIEKEKVYIDVEETERLKREIEELVKDIWEE</sequence>
<organism evidence="1 2">
    <name type="scientific">Clostridium faecium</name>
    <dbReference type="NCBI Taxonomy" id="2762223"/>
    <lineage>
        <taxon>Bacteria</taxon>
        <taxon>Bacillati</taxon>
        <taxon>Bacillota</taxon>
        <taxon>Clostridia</taxon>
        <taxon>Eubacteriales</taxon>
        <taxon>Clostridiaceae</taxon>
        <taxon>Clostridium</taxon>
    </lineage>
</organism>
<dbReference type="InterPro" id="IPR021377">
    <property type="entry name" value="DUF3006"/>
</dbReference>
<evidence type="ECO:0000313" key="2">
    <source>
        <dbReference type="Proteomes" id="UP000627166"/>
    </source>
</evidence>
<dbReference type="Proteomes" id="UP000627166">
    <property type="component" value="Unassembled WGS sequence"/>
</dbReference>